<reference evidence="1 2" key="1">
    <citation type="submission" date="2024-09" db="EMBL/GenBank/DDBJ databases">
        <authorList>
            <person name="Sun Q."/>
            <person name="Mori K."/>
        </authorList>
    </citation>
    <scope>NUCLEOTIDE SEQUENCE [LARGE SCALE GENOMIC DNA]</scope>
    <source>
        <strain evidence="1 2">NCAIM B.02529</strain>
    </source>
</reference>
<evidence type="ECO:0000313" key="2">
    <source>
        <dbReference type="Proteomes" id="UP001589836"/>
    </source>
</evidence>
<keyword evidence="2" id="KW-1185">Reference proteome</keyword>
<comment type="caution">
    <text evidence="1">The sequence shown here is derived from an EMBL/GenBank/DDBJ whole genome shotgun (WGS) entry which is preliminary data.</text>
</comment>
<sequence>MKPFHDINKHLGEKESWLQFPERKHQKFEKDFDQWHEDWHPDFDKAMNNIEKSMQELEKKMEE</sequence>
<gene>
    <name evidence="1" type="ORF">ACFFGV_14305</name>
</gene>
<name>A0ABV6LQQ9_9BACI</name>
<dbReference type="Proteomes" id="UP001589836">
    <property type="component" value="Unassembled WGS sequence"/>
</dbReference>
<organism evidence="1 2">
    <name type="scientific">Pontibacillus salicampi</name>
    <dbReference type="NCBI Taxonomy" id="1449801"/>
    <lineage>
        <taxon>Bacteria</taxon>
        <taxon>Bacillati</taxon>
        <taxon>Bacillota</taxon>
        <taxon>Bacilli</taxon>
        <taxon>Bacillales</taxon>
        <taxon>Bacillaceae</taxon>
        <taxon>Pontibacillus</taxon>
    </lineage>
</organism>
<proteinExistence type="predicted"/>
<accession>A0ABV6LQQ9</accession>
<dbReference type="EMBL" id="JBHLTP010000011">
    <property type="protein sequence ID" value="MFC0524746.1"/>
    <property type="molecule type" value="Genomic_DNA"/>
</dbReference>
<protein>
    <submittedName>
        <fullName evidence="1">Uncharacterized protein</fullName>
    </submittedName>
</protein>
<evidence type="ECO:0000313" key="1">
    <source>
        <dbReference type="EMBL" id="MFC0524746.1"/>
    </source>
</evidence>